<keyword evidence="1" id="KW-0812">Transmembrane</keyword>
<reference evidence="2 3" key="1">
    <citation type="submission" date="2016-07" db="EMBL/GenBank/DDBJ databases">
        <authorList>
            <consortium name="Pathogen Informatics"/>
        </authorList>
    </citation>
    <scope>NUCLEOTIDE SEQUENCE [LARGE SCALE GENOMIC DNA]</scope>
</reference>
<dbReference type="EMBL" id="LT615241">
    <property type="protein sequence ID" value="SCO65465.1"/>
    <property type="molecule type" value="Genomic_DNA"/>
</dbReference>
<accession>A0A1G4GSA1</accession>
<name>A0A1G4GSA1_PLAVI</name>
<sequence>MLSFNDSLRKNDLESLCCKFKYLYDLVFVTFVDHSPRNNENSEYVNYWLNKELKSKNMLSTTAEEFYQKLINNDSSFDREKKLMNKMHYINEEHLKKMDILYELNTIYNNIKSIYDNDKQKCIDYSNECVQKYTEAIIPCSTDKNTKYCDVLKAFKNKYKNIDSTNLFGGCNAEYLLPLASLEEENEHNATVTDAGLVKSEVETRSEEKNEKTLKTQDDLEVKHELENSMQPSLSPKEENNYDNNISIFTIFGIILSISVFSSITYKFTPFGSWINRRLKRNKTKWRSAEDEKETESLLEYNYDPKHLVLRNVPYSASYNSL</sequence>
<dbReference type="VEuPathDB" id="PlasmoDB:PVP01_0001350"/>
<gene>
    <name evidence="2" type="ORF">PVT01_030028000</name>
</gene>
<dbReference type="AlphaFoldDB" id="A0A1G4GSA1"/>
<organism evidence="2 3">
    <name type="scientific">Plasmodium vivax</name>
    <name type="common">malaria parasite P. vivax</name>
    <dbReference type="NCBI Taxonomy" id="5855"/>
    <lineage>
        <taxon>Eukaryota</taxon>
        <taxon>Sar</taxon>
        <taxon>Alveolata</taxon>
        <taxon>Apicomplexa</taxon>
        <taxon>Aconoidasida</taxon>
        <taxon>Haemosporida</taxon>
        <taxon>Plasmodiidae</taxon>
        <taxon>Plasmodium</taxon>
        <taxon>Plasmodium (Plasmodium)</taxon>
    </lineage>
</organism>
<dbReference type="VEuPathDB" id="PlasmoDB:PVPAM_000028200"/>
<keyword evidence="1" id="KW-1133">Transmembrane helix</keyword>
<evidence type="ECO:0000313" key="2">
    <source>
        <dbReference type="EMBL" id="SCO65465.1"/>
    </source>
</evidence>
<dbReference type="VEuPathDB" id="PlasmoDB:PVW1_100022600"/>
<evidence type="ECO:0000256" key="1">
    <source>
        <dbReference type="SAM" id="Phobius"/>
    </source>
</evidence>
<feature type="transmembrane region" description="Helical" evidence="1">
    <location>
        <begin position="246"/>
        <end position="268"/>
    </location>
</feature>
<dbReference type="Proteomes" id="UP000196402">
    <property type="component" value="Chromosome 3"/>
</dbReference>
<dbReference type="Pfam" id="PF05795">
    <property type="entry name" value="Plasmodium_Vir"/>
    <property type="match status" value="1"/>
</dbReference>
<proteinExistence type="predicted"/>
<keyword evidence="1" id="KW-0472">Membrane</keyword>
<protein>
    <submittedName>
        <fullName evidence="2">VIR protein</fullName>
    </submittedName>
</protein>
<evidence type="ECO:0000313" key="3">
    <source>
        <dbReference type="Proteomes" id="UP000196402"/>
    </source>
</evidence>
<dbReference type="InterPro" id="IPR008780">
    <property type="entry name" value="Plasmodium_Vir"/>
</dbReference>